<feature type="compositionally biased region" description="Low complexity" evidence="1">
    <location>
        <begin position="333"/>
        <end position="348"/>
    </location>
</feature>
<name>A0A3P8KNE2_TSUPA</name>
<proteinExistence type="predicted"/>
<feature type="compositionally biased region" description="Polar residues" evidence="1">
    <location>
        <begin position="349"/>
        <end position="358"/>
    </location>
</feature>
<feature type="compositionally biased region" description="Low complexity" evidence="1">
    <location>
        <begin position="371"/>
        <end position="384"/>
    </location>
</feature>
<sequence>MNRKATPFIALVAAATVAVAPVAGAGAITSASTAPVVGAAELPSPAQVLQSVSGATGGASLPAGVASDAQVAKVAPLVVVTEESAKPAVASAQDASSEPIALPSVPAAVQSALDIAGLPVAAVWRVFQTGNGIYTVFYKLAFNTIPNALLKGQWGSIPTAFETAVKDSLTWITTGAGPKAPDAGTTPKATTAPTPSPSVVPPVITNALNVAGIPVATAWATFQAANTVYTNFTSLVSSVPNAFISGNWGKIPTLVIDAVSKSITTIVDFPGTQIAAAKEKIDKLIASVTPAAAVSTVTPASTPSLTSVATAVADENAVTSVTDTKPGVTQQSTAEPTAPGAAPATRTTEQTNPTTAAVSETPKPAPEPTETKPATPTESKPAAAVETTPTASAESKPTASAEPKPAASGESKPTEAAAKPAADSTSTASAADTVPTAEAPAVASERTSGSSSSASGSDADSSTSGAE</sequence>
<gene>
    <name evidence="3" type="ORF">NCTC10741_00612</name>
</gene>
<feature type="compositionally biased region" description="Low complexity" evidence="1">
    <location>
        <begin position="410"/>
        <end position="433"/>
    </location>
</feature>
<dbReference type="AlphaFoldDB" id="A0A3P8KNE2"/>
<feature type="region of interest" description="Disordered" evidence="1">
    <location>
        <begin position="176"/>
        <end position="197"/>
    </location>
</feature>
<feature type="compositionally biased region" description="Low complexity" evidence="1">
    <location>
        <begin position="178"/>
        <end position="193"/>
    </location>
</feature>
<feature type="region of interest" description="Disordered" evidence="1">
    <location>
        <begin position="321"/>
        <end position="467"/>
    </location>
</feature>
<feature type="compositionally biased region" description="Polar residues" evidence="1">
    <location>
        <begin position="321"/>
        <end position="332"/>
    </location>
</feature>
<protein>
    <submittedName>
        <fullName evidence="3">Uncharacterized protein</fullName>
    </submittedName>
</protein>
<dbReference type="EMBL" id="LR131273">
    <property type="protein sequence ID" value="VDR37507.1"/>
    <property type="molecule type" value="Genomic_DNA"/>
</dbReference>
<feature type="signal peptide" evidence="2">
    <location>
        <begin position="1"/>
        <end position="25"/>
    </location>
</feature>
<evidence type="ECO:0000256" key="2">
    <source>
        <dbReference type="SAM" id="SignalP"/>
    </source>
</evidence>
<evidence type="ECO:0000313" key="3">
    <source>
        <dbReference type="EMBL" id="VDR37507.1"/>
    </source>
</evidence>
<reference evidence="3 4" key="1">
    <citation type="submission" date="2018-12" db="EMBL/GenBank/DDBJ databases">
        <authorList>
            <consortium name="Pathogen Informatics"/>
        </authorList>
    </citation>
    <scope>NUCLEOTIDE SEQUENCE [LARGE SCALE GENOMIC DNA]</scope>
    <source>
        <strain evidence="3 4">NCTC10741</strain>
    </source>
</reference>
<evidence type="ECO:0000256" key="1">
    <source>
        <dbReference type="SAM" id="MobiDB-lite"/>
    </source>
</evidence>
<evidence type="ECO:0000313" key="4">
    <source>
        <dbReference type="Proteomes" id="UP000271626"/>
    </source>
</evidence>
<feature type="compositionally biased region" description="Low complexity" evidence="1">
    <location>
        <begin position="447"/>
        <end position="467"/>
    </location>
</feature>
<keyword evidence="2" id="KW-0732">Signal</keyword>
<accession>A0A3P8KNE2</accession>
<feature type="chain" id="PRO_5038808247" evidence="2">
    <location>
        <begin position="26"/>
        <end position="467"/>
    </location>
</feature>
<dbReference type="Proteomes" id="UP000271626">
    <property type="component" value="Chromosome"/>
</dbReference>
<feature type="compositionally biased region" description="Polar residues" evidence="1">
    <location>
        <begin position="387"/>
        <end position="398"/>
    </location>
</feature>
<organism evidence="3 4">
    <name type="scientific">Tsukamurella paurometabola</name>
    <name type="common">Corynebacterium paurometabolum</name>
    <dbReference type="NCBI Taxonomy" id="2061"/>
    <lineage>
        <taxon>Bacteria</taxon>
        <taxon>Bacillati</taxon>
        <taxon>Actinomycetota</taxon>
        <taxon>Actinomycetes</taxon>
        <taxon>Mycobacteriales</taxon>
        <taxon>Tsukamurellaceae</taxon>
        <taxon>Tsukamurella</taxon>
    </lineage>
</organism>